<evidence type="ECO:0000313" key="2">
    <source>
        <dbReference type="EMBL" id="SFM67098.1"/>
    </source>
</evidence>
<dbReference type="EMBL" id="FOUU01000002">
    <property type="protein sequence ID" value="SFM67098.1"/>
    <property type="molecule type" value="Genomic_DNA"/>
</dbReference>
<reference evidence="3" key="1">
    <citation type="submission" date="2016-10" db="EMBL/GenBank/DDBJ databases">
        <authorList>
            <person name="Varghese N."/>
            <person name="Submissions S."/>
        </authorList>
    </citation>
    <scope>NUCLEOTIDE SEQUENCE [LARGE SCALE GENOMIC DNA]</scope>
    <source>
        <strain evidence="3">DSM 9990</strain>
    </source>
</reference>
<dbReference type="Proteomes" id="UP000199611">
    <property type="component" value="Unassembled WGS sequence"/>
</dbReference>
<proteinExistence type="predicted"/>
<dbReference type="InterPro" id="IPR012902">
    <property type="entry name" value="N_methyl_site"/>
</dbReference>
<dbReference type="RefSeq" id="WP_177193536.1">
    <property type="nucleotide sequence ID" value="NZ_FOUU01000002.1"/>
</dbReference>
<evidence type="ECO:0000313" key="3">
    <source>
        <dbReference type="Proteomes" id="UP000199611"/>
    </source>
</evidence>
<dbReference type="STRING" id="39841.SAMN05660836_01126"/>
<dbReference type="Pfam" id="PF07963">
    <property type="entry name" value="N_methyl"/>
    <property type="match status" value="1"/>
</dbReference>
<keyword evidence="1" id="KW-0472">Membrane</keyword>
<name>A0A1I4SRF2_9BACT</name>
<protein>
    <submittedName>
        <fullName evidence="2">Prepilin-type N-terminal cleavage/methylation domain-containing protein</fullName>
    </submittedName>
</protein>
<evidence type="ECO:0000256" key="1">
    <source>
        <dbReference type="SAM" id="Phobius"/>
    </source>
</evidence>
<keyword evidence="1" id="KW-1133">Transmembrane helix</keyword>
<keyword evidence="1" id="KW-0812">Transmembrane</keyword>
<dbReference type="AlphaFoldDB" id="A0A1I4SRF2"/>
<feature type="transmembrane region" description="Helical" evidence="1">
    <location>
        <begin position="12"/>
        <end position="33"/>
    </location>
</feature>
<organism evidence="2 3">
    <name type="scientific">Thermodesulforhabdus norvegica</name>
    <dbReference type="NCBI Taxonomy" id="39841"/>
    <lineage>
        <taxon>Bacteria</taxon>
        <taxon>Pseudomonadati</taxon>
        <taxon>Thermodesulfobacteriota</taxon>
        <taxon>Syntrophobacteria</taxon>
        <taxon>Syntrophobacterales</taxon>
        <taxon>Thermodesulforhabdaceae</taxon>
        <taxon>Thermodesulforhabdus</taxon>
    </lineage>
</organism>
<sequence length="118" mass="12910">MNKKGFTLVEVLVALVIAVLVVGSAMALIGGVYQSRYRLDRRMKAIPVLDAAAQAIFRDPSLVHEDSIVLKELPGSPVVYVVATRVNDGEIASSVALYRVKLRYEDSEIEFSVVSSEE</sequence>
<dbReference type="PROSITE" id="PS00409">
    <property type="entry name" value="PROKAR_NTER_METHYL"/>
    <property type="match status" value="1"/>
</dbReference>
<keyword evidence="3" id="KW-1185">Reference proteome</keyword>
<dbReference type="NCBIfam" id="TIGR02532">
    <property type="entry name" value="IV_pilin_GFxxxE"/>
    <property type="match status" value="1"/>
</dbReference>
<gene>
    <name evidence="2" type="ORF">SAMN05660836_01126</name>
</gene>
<accession>A0A1I4SRF2</accession>